<keyword evidence="2" id="KW-0472">Membrane</keyword>
<gene>
    <name evidence="3" type="ORF">WA026_011641</name>
</gene>
<feature type="transmembrane region" description="Helical" evidence="2">
    <location>
        <begin position="770"/>
        <end position="792"/>
    </location>
</feature>
<name>A0AAW1TTA2_9CUCU</name>
<dbReference type="EMBL" id="JARQZJ010000005">
    <property type="protein sequence ID" value="KAK9871386.1"/>
    <property type="molecule type" value="Genomic_DNA"/>
</dbReference>
<keyword evidence="4" id="KW-1185">Reference proteome</keyword>
<dbReference type="AlphaFoldDB" id="A0AAW1TTA2"/>
<feature type="compositionally biased region" description="Basic and acidic residues" evidence="1">
    <location>
        <begin position="812"/>
        <end position="821"/>
    </location>
</feature>
<feature type="region of interest" description="Disordered" evidence="1">
    <location>
        <begin position="862"/>
        <end position="930"/>
    </location>
</feature>
<feature type="compositionally biased region" description="Polar residues" evidence="1">
    <location>
        <begin position="635"/>
        <end position="644"/>
    </location>
</feature>
<feature type="region of interest" description="Disordered" evidence="1">
    <location>
        <begin position="49"/>
        <end position="73"/>
    </location>
</feature>
<comment type="caution">
    <text evidence="3">The sequence shown here is derived from an EMBL/GenBank/DDBJ whole genome shotgun (WGS) entry which is preliminary data.</text>
</comment>
<feature type="compositionally biased region" description="Basic and acidic residues" evidence="1">
    <location>
        <begin position="867"/>
        <end position="877"/>
    </location>
</feature>
<dbReference type="Proteomes" id="UP001431783">
    <property type="component" value="Unassembled WGS sequence"/>
</dbReference>
<feature type="region of interest" description="Disordered" evidence="1">
    <location>
        <begin position="367"/>
        <end position="391"/>
    </location>
</feature>
<keyword evidence="2" id="KW-0812">Transmembrane</keyword>
<sequence>MSDLGIGRSKRDDSKLGFGVPSLSWGNSRETLEKATNTLRNTGEKVENFLFSHQSSRSETHTESSGGGFGLGGKGGLSLGFDAPSLGTPNHPKVSKLPKSNHGFGLPSLSNLGTHAKNDLEKAGSAIENTGKKAIDFLFGGRPKTPSLPGLGIDVENPSVPPNGISLNGNLGRFKANDTSLGVSLGKGKSSIGASLTLPNLTGVGSKMKNDLGKVEDALENTGKKAIDFLFGRGKADSSPGIDLNAPSIPSLGITLGSGNLGLPNLPKGNLTMKHNLENGTSAPGLSLDIQKGNLDASLPSFGVKINGTSTGNLGSINANGPSLGISLGNKASIGASLSLPNLSAPTNNLNKVGDAIENTGKKATNFLPSLSSSSTDTTTSNKQKGTVNIPVDSTLGGNVYGSIGLPGLPLGEESTTPGGSDEKSIGLPEVNFPKLGGPVLVDLGSTKAENTYTNIPLSGLPNSTVGLNEGELPGTSPESLSTTDQPFTATLNPLFEGLDKILYANNISITGDGTPSFSSTNEDEIAEADFEEYGISTYMYDEATTSTKDTSKFSAEADFGEYGSSSYNYDKVTTSTEDTSNFSESSGPISTSTETHSIFNGNGNGISIPYNITTESEKDLKKIEEILRGKFDANSPTSWSNGAATRKKENNVTSKTQTRTPTTESIKPVQSTTLEYPSTQTSTTERPRKTKPAVIPPYFLVPNSNVTFGEDSEPVLPPSVFDNPTGEKAPFIPILPSSPNTHMGPYNLTDRGGVNSNPSGASTPDNLSAVTYGAIGVGAIAIISIIIAFIYKAIKKARRSSSGGSYSPKSNHKEQDETRRSSSNSEGNEGNSAVVDSQVQQTIITHAVINETTAEAKKIIRNGKSRAPDPQRKQNEIPDENTDQGDLDQPGPSNTEVLNFEKTYDPEKQSEKFQQQESTTKNCPTGMKL</sequence>
<accession>A0AAW1TTA2</accession>
<protein>
    <submittedName>
        <fullName evidence="3">Uncharacterized protein</fullName>
    </submittedName>
</protein>
<feature type="compositionally biased region" description="Low complexity" evidence="1">
    <location>
        <begin position="801"/>
        <end position="810"/>
    </location>
</feature>
<feature type="region of interest" description="Disordered" evidence="1">
    <location>
        <begin position="408"/>
        <end position="427"/>
    </location>
</feature>
<evidence type="ECO:0000256" key="2">
    <source>
        <dbReference type="SAM" id="Phobius"/>
    </source>
</evidence>
<organism evidence="3 4">
    <name type="scientific">Henosepilachna vigintioctopunctata</name>
    <dbReference type="NCBI Taxonomy" id="420089"/>
    <lineage>
        <taxon>Eukaryota</taxon>
        <taxon>Metazoa</taxon>
        <taxon>Ecdysozoa</taxon>
        <taxon>Arthropoda</taxon>
        <taxon>Hexapoda</taxon>
        <taxon>Insecta</taxon>
        <taxon>Pterygota</taxon>
        <taxon>Neoptera</taxon>
        <taxon>Endopterygota</taxon>
        <taxon>Coleoptera</taxon>
        <taxon>Polyphaga</taxon>
        <taxon>Cucujiformia</taxon>
        <taxon>Coccinelloidea</taxon>
        <taxon>Coccinellidae</taxon>
        <taxon>Epilachninae</taxon>
        <taxon>Epilachnini</taxon>
        <taxon>Henosepilachna</taxon>
    </lineage>
</organism>
<feature type="compositionally biased region" description="Acidic residues" evidence="1">
    <location>
        <begin position="878"/>
        <end position="887"/>
    </location>
</feature>
<feature type="region of interest" description="Disordered" evidence="1">
    <location>
        <begin position="633"/>
        <end position="691"/>
    </location>
</feature>
<evidence type="ECO:0000256" key="1">
    <source>
        <dbReference type="SAM" id="MobiDB-lite"/>
    </source>
</evidence>
<feature type="region of interest" description="Disordered" evidence="1">
    <location>
        <begin position="732"/>
        <end position="763"/>
    </location>
</feature>
<evidence type="ECO:0000313" key="4">
    <source>
        <dbReference type="Proteomes" id="UP001431783"/>
    </source>
</evidence>
<feature type="compositionally biased region" description="Polar residues" evidence="1">
    <location>
        <begin position="652"/>
        <end position="685"/>
    </location>
</feature>
<feature type="region of interest" description="Disordered" evidence="1">
    <location>
        <begin position="1"/>
        <end position="29"/>
    </location>
</feature>
<feature type="region of interest" description="Disordered" evidence="1">
    <location>
        <begin position="801"/>
        <end position="839"/>
    </location>
</feature>
<feature type="compositionally biased region" description="Low complexity" evidence="1">
    <location>
        <begin position="370"/>
        <end position="381"/>
    </location>
</feature>
<evidence type="ECO:0000313" key="3">
    <source>
        <dbReference type="EMBL" id="KAK9871386.1"/>
    </source>
</evidence>
<reference evidence="3 4" key="1">
    <citation type="submission" date="2023-03" db="EMBL/GenBank/DDBJ databases">
        <title>Genome insight into feeding habits of ladybird beetles.</title>
        <authorList>
            <person name="Li H.-S."/>
            <person name="Huang Y.-H."/>
            <person name="Pang H."/>
        </authorList>
    </citation>
    <scope>NUCLEOTIDE SEQUENCE [LARGE SCALE GENOMIC DNA]</scope>
    <source>
        <strain evidence="3">SYSU_2023b</strain>
        <tissue evidence="3">Whole body</tissue>
    </source>
</reference>
<proteinExistence type="predicted"/>
<feature type="compositionally biased region" description="Basic and acidic residues" evidence="1">
    <location>
        <begin position="903"/>
        <end position="912"/>
    </location>
</feature>
<keyword evidence="2" id="KW-1133">Transmembrane helix</keyword>
<feature type="compositionally biased region" description="Low complexity" evidence="1">
    <location>
        <begin position="822"/>
        <end position="833"/>
    </location>
</feature>